<keyword evidence="3" id="KW-1185">Reference proteome</keyword>
<dbReference type="InParanoid" id="A0A1Y2AZP5"/>
<sequence length="199" mass="22500">MDEITHTTLKVVEEDASMRTVRDLSDPEVFISQVFERQCRYVGIYQPGDFHRPEYRLVLPCYDTPRPGRGYRGAREEVFYATSDRKNVDRVISSLLELAGDGPLVAARHIVNPSNKDEGLRLIWASIQEDASVKEEMNDWPRRDAMIRQGKTVQPVQGSEWDMDNAGLENLNIPGSRMESGSHVGASTAKRSSSMEIDE</sequence>
<accession>A0A1Y2AZP5</accession>
<dbReference type="AlphaFoldDB" id="A0A1Y2AZP5"/>
<comment type="caution">
    <text evidence="2">The sequence shown here is derived from an EMBL/GenBank/DDBJ whole genome shotgun (WGS) entry which is preliminary data.</text>
</comment>
<dbReference type="Proteomes" id="UP000193986">
    <property type="component" value="Unassembled WGS sequence"/>
</dbReference>
<evidence type="ECO:0000313" key="3">
    <source>
        <dbReference type="Proteomes" id="UP000193986"/>
    </source>
</evidence>
<evidence type="ECO:0000313" key="2">
    <source>
        <dbReference type="EMBL" id="ORY28049.1"/>
    </source>
</evidence>
<proteinExistence type="predicted"/>
<feature type="region of interest" description="Disordered" evidence="1">
    <location>
        <begin position="154"/>
        <end position="199"/>
    </location>
</feature>
<reference evidence="2 3" key="1">
    <citation type="submission" date="2016-07" db="EMBL/GenBank/DDBJ databases">
        <title>Pervasive Adenine N6-methylation of Active Genes in Fungi.</title>
        <authorList>
            <consortium name="DOE Joint Genome Institute"/>
            <person name="Mondo S.J."/>
            <person name="Dannebaum R.O."/>
            <person name="Kuo R.C."/>
            <person name="Labutti K."/>
            <person name="Haridas S."/>
            <person name="Kuo A."/>
            <person name="Salamov A."/>
            <person name="Ahrendt S.R."/>
            <person name="Lipzen A."/>
            <person name="Sullivan W."/>
            <person name="Andreopoulos W.B."/>
            <person name="Clum A."/>
            <person name="Lindquist E."/>
            <person name="Daum C."/>
            <person name="Ramamoorthy G.K."/>
            <person name="Gryganskyi A."/>
            <person name="Culley D."/>
            <person name="Magnuson J.K."/>
            <person name="James T.Y."/>
            <person name="O'Malley M.A."/>
            <person name="Stajich J.E."/>
            <person name="Spatafora J.W."/>
            <person name="Visel A."/>
            <person name="Grigoriev I.V."/>
        </authorList>
    </citation>
    <scope>NUCLEOTIDE SEQUENCE [LARGE SCALE GENOMIC DNA]</scope>
    <source>
        <strain evidence="2 3">68-887.2</strain>
    </source>
</reference>
<evidence type="ECO:0000256" key="1">
    <source>
        <dbReference type="SAM" id="MobiDB-lite"/>
    </source>
</evidence>
<name>A0A1Y2AZP5_9TREE</name>
<dbReference type="EMBL" id="MCFC01000034">
    <property type="protein sequence ID" value="ORY28049.1"/>
    <property type="molecule type" value="Genomic_DNA"/>
</dbReference>
<gene>
    <name evidence="2" type="ORF">BCR39DRAFT_588937</name>
</gene>
<feature type="compositionally biased region" description="Polar residues" evidence="1">
    <location>
        <begin position="189"/>
        <end position="199"/>
    </location>
</feature>
<dbReference type="OrthoDB" id="2595387at2759"/>
<protein>
    <submittedName>
        <fullName evidence="2">Uncharacterized protein</fullName>
    </submittedName>
</protein>
<organism evidence="2 3">
    <name type="scientific">Naematelia encephala</name>
    <dbReference type="NCBI Taxonomy" id="71784"/>
    <lineage>
        <taxon>Eukaryota</taxon>
        <taxon>Fungi</taxon>
        <taxon>Dikarya</taxon>
        <taxon>Basidiomycota</taxon>
        <taxon>Agaricomycotina</taxon>
        <taxon>Tremellomycetes</taxon>
        <taxon>Tremellales</taxon>
        <taxon>Naemateliaceae</taxon>
        <taxon>Naematelia</taxon>
    </lineage>
</organism>